<comment type="subunit">
    <text evidence="15">Heterodimer of a 70 kDa and a 80 kDa subunit.</text>
</comment>
<evidence type="ECO:0000256" key="14">
    <source>
        <dbReference type="ARBA" id="ARBA00047995"/>
    </source>
</evidence>
<evidence type="ECO:0000256" key="7">
    <source>
        <dbReference type="ARBA" id="ARBA00022801"/>
    </source>
</evidence>
<comment type="subcellular location">
    <subcellularLocation>
        <location evidence="1">Nucleus</location>
    </subcellularLocation>
</comment>
<keyword evidence="6" id="KW-0227">DNA damage</keyword>
<evidence type="ECO:0000256" key="4">
    <source>
        <dbReference type="ARBA" id="ARBA00014630"/>
    </source>
</evidence>
<dbReference type="PANTHER" id="PTHR12604:SF2">
    <property type="entry name" value="X-RAY REPAIR CROSS-COMPLEMENTING PROTEIN 6"/>
    <property type="match status" value="1"/>
</dbReference>
<dbReference type="GO" id="GO:0003678">
    <property type="term" value="F:DNA helicase activity"/>
    <property type="evidence" value="ECO:0007669"/>
    <property type="project" value="UniProtKB-EC"/>
</dbReference>
<dbReference type="Gene3D" id="4.10.970.10">
    <property type="entry name" value="Ku70, bridge and pillars"/>
    <property type="match status" value="1"/>
</dbReference>
<comment type="similarity">
    <text evidence="2">Belongs to the ku70 family.</text>
</comment>
<dbReference type="GO" id="GO:0003684">
    <property type="term" value="F:damaged DNA binding"/>
    <property type="evidence" value="ECO:0007669"/>
    <property type="project" value="InterPro"/>
</dbReference>
<protein>
    <recommendedName>
        <fullName evidence="4">ATP-dependent DNA helicase 2 subunit 1</fullName>
        <ecNumber evidence="3">3.6.4.12</ecNumber>
    </recommendedName>
</protein>
<evidence type="ECO:0000259" key="17">
    <source>
        <dbReference type="SMART" id="SM00559"/>
    </source>
</evidence>
<dbReference type="GO" id="GO:0042162">
    <property type="term" value="F:telomeric DNA binding"/>
    <property type="evidence" value="ECO:0007669"/>
    <property type="project" value="InterPro"/>
</dbReference>
<evidence type="ECO:0000256" key="2">
    <source>
        <dbReference type="ARBA" id="ARBA00005240"/>
    </source>
</evidence>
<gene>
    <name evidence="18" type="primary">RsKU70</name>
</gene>
<dbReference type="GO" id="GO:0016787">
    <property type="term" value="F:hydrolase activity"/>
    <property type="evidence" value="ECO:0007669"/>
    <property type="project" value="UniProtKB-KW"/>
</dbReference>
<keyword evidence="11" id="KW-0233">DNA recombination</keyword>
<dbReference type="Pfam" id="PF02735">
    <property type="entry name" value="Ku"/>
    <property type="match status" value="1"/>
</dbReference>
<dbReference type="InterPro" id="IPR006165">
    <property type="entry name" value="Ku70"/>
</dbReference>
<evidence type="ECO:0000313" key="18">
    <source>
        <dbReference type="EMBL" id="BBA93730.1"/>
    </source>
</evidence>
<proteinExistence type="evidence at transcript level"/>
<dbReference type="InterPro" id="IPR036465">
    <property type="entry name" value="vWFA_dom_sf"/>
</dbReference>
<dbReference type="CDD" id="cd01458">
    <property type="entry name" value="vWA_ku"/>
    <property type="match status" value="1"/>
</dbReference>
<evidence type="ECO:0000256" key="15">
    <source>
        <dbReference type="ARBA" id="ARBA00065167"/>
    </source>
</evidence>
<evidence type="ECO:0000256" key="12">
    <source>
        <dbReference type="ARBA" id="ARBA00023204"/>
    </source>
</evidence>
<dbReference type="CDD" id="cd00788">
    <property type="entry name" value="KU70"/>
    <property type="match status" value="1"/>
</dbReference>
<dbReference type="FunFam" id="3.40.50.410:FF:000080">
    <property type="entry name" value="X-ray repair-complementing defective repair in Chinese hamster cells 6"/>
    <property type="match status" value="1"/>
</dbReference>
<sequence>MDLKEWDDEADSENEDRESYEPVGGRDGLIFLIDATKPMFSKDESSESPFGISLQCCKTTMLNKIVSSDRDLVGVILFGTNKTSNVLNVPHVVVLQELQELNAEKIKQLLNMLKQQDFDDFTNKYGHSDDFAMSDALWLCQSAFSSSQYKLSSKRILLFTNTDNPHAGSQHKQYQARSKAADLGQVDVDVELLHIGSNFDPLLFYKELIQTVKGDDSDEWRLPNASTRFEELQARVYRKDHKKRSVGRILFSLGDGVKFGVSVYNLVRTMYVPKKVWLDRNTNEGVKTSVKKFDSRTGEIMLPSELNKYQEFGFKKITFRPDEVKNLRKLSGPGLKLLGFKPDSKIKVHHHLRPSSFIYPEEGLIQGSRKLFTALLDRCVERKVVPICSFTPRTNAVPSLVALLPQEEKLDDSNIQILPPGFHVVYLPYAEDIRTLNTESTAKADEEQISNARAVVKKLRFPYKPYTFDNPKLQVHWRNIEALVLDYDERPEVKDVTVPDHEYMSSKLGSLAQEFLDSVYIDDYIPGGKPKTVRKRETDTDSNKPKKVAKIADFGDMNDIASRGKVDTLKVPELKTYLQNAGIKVTGLKKAELVTKVYQHLGIDQPN</sequence>
<dbReference type="InterPro" id="IPR005160">
    <property type="entry name" value="Ku_C"/>
</dbReference>
<feature type="region of interest" description="Disordered" evidence="16">
    <location>
        <begin position="1"/>
        <end position="23"/>
    </location>
</feature>
<evidence type="ECO:0000256" key="9">
    <source>
        <dbReference type="ARBA" id="ARBA00022840"/>
    </source>
</evidence>
<dbReference type="GO" id="GO:0006310">
    <property type="term" value="P:DNA recombination"/>
    <property type="evidence" value="ECO:0007669"/>
    <property type="project" value="UniProtKB-KW"/>
</dbReference>
<dbReference type="GO" id="GO:0003690">
    <property type="term" value="F:double-stranded DNA binding"/>
    <property type="evidence" value="ECO:0007669"/>
    <property type="project" value="TreeGrafter"/>
</dbReference>
<evidence type="ECO:0000256" key="5">
    <source>
        <dbReference type="ARBA" id="ARBA00022741"/>
    </source>
</evidence>
<keyword evidence="9" id="KW-0067">ATP-binding</keyword>
<keyword evidence="13" id="KW-0539">Nucleus</keyword>
<dbReference type="Pfam" id="PF03731">
    <property type="entry name" value="Ku_N"/>
    <property type="match status" value="1"/>
</dbReference>
<dbReference type="PIRSF" id="PIRSF003033">
    <property type="entry name" value="Ku70"/>
    <property type="match status" value="1"/>
</dbReference>
<dbReference type="SUPFAM" id="SSF100939">
    <property type="entry name" value="SPOC domain-like"/>
    <property type="match status" value="1"/>
</dbReference>
<evidence type="ECO:0000256" key="1">
    <source>
        <dbReference type="ARBA" id="ARBA00004123"/>
    </source>
</evidence>
<evidence type="ECO:0000256" key="13">
    <source>
        <dbReference type="ARBA" id="ARBA00023242"/>
    </source>
</evidence>
<dbReference type="SUPFAM" id="SSF68906">
    <property type="entry name" value="SAP domain"/>
    <property type="match status" value="1"/>
</dbReference>
<feature type="compositionally biased region" description="Acidic residues" evidence="16">
    <location>
        <begin position="1"/>
        <end position="18"/>
    </location>
</feature>
<dbReference type="InterPro" id="IPR047087">
    <property type="entry name" value="KU70_core_dom"/>
</dbReference>
<keyword evidence="5" id="KW-0547">Nucleotide-binding</keyword>
<dbReference type="Pfam" id="PF03730">
    <property type="entry name" value="Ku_C"/>
    <property type="match status" value="1"/>
</dbReference>
<dbReference type="GO" id="GO:0043564">
    <property type="term" value="C:Ku70:Ku80 complex"/>
    <property type="evidence" value="ECO:0007669"/>
    <property type="project" value="InterPro"/>
</dbReference>
<evidence type="ECO:0000256" key="3">
    <source>
        <dbReference type="ARBA" id="ARBA00012551"/>
    </source>
</evidence>
<dbReference type="Gene3D" id="1.10.1600.10">
    <property type="match status" value="1"/>
</dbReference>
<name>A0A2Z5TRK7_9NEOP</name>
<accession>A0A2Z5TRK7</accession>
<dbReference type="SMART" id="SM00559">
    <property type="entry name" value="Ku78"/>
    <property type="match status" value="1"/>
</dbReference>
<evidence type="ECO:0000256" key="10">
    <source>
        <dbReference type="ARBA" id="ARBA00023125"/>
    </source>
</evidence>
<dbReference type="NCBIfam" id="TIGR00578">
    <property type="entry name" value="ku70"/>
    <property type="match status" value="1"/>
</dbReference>
<comment type="catalytic activity">
    <reaction evidence="14">
        <text>ATP + H2O = ADP + phosphate + H(+)</text>
        <dbReference type="Rhea" id="RHEA:13065"/>
        <dbReference type="ChEBI" id="CHEBI:15377"/>
        <dbReference type="ChEBI" id="CHEBI:15378"/>
        <dbReference type="ChEBI" id="CHEBI:30616"/>
        <dbReference type="ChEBI" id="CHEBI:43474"/>
        <dbReference type="ChEBI" id="CHEBI:456216"/>
        <dbReference type="EC" id="3.6.4.12"/>
    </reaction>
</comment>
<dbReference type="InterPro" id="IPR005161">
    <property type="entry name" value="Ku_N"/>
</dbReference>
<evidence type="ECO:0000256" key="8">
    <source>
        <dbReference type="ARBA" id="ARBA00022806"/>
    </source>
</evidence>
<dbReference type="PANTHER" id="PTHR12604">
    <property type="entry name" value="KU AUTOANTIGEN DNA HELICASE"/>
    <property type="match status" value="1"/>
</dbReference>
<dbReference type="GO" id="GO:0006303">
    <property type="term" value="P:double-strand break repair via nonhomologous end joining"/>
    <property type="evidence" value="ECO:0007669"/>
    <property type="project" value="InterPro"/>
</dbReference>
<reference evidence="18" key="1">
    <citation type="journal article" date="2016" name="PLoS ONE">
        <title>Caste-Specific and Sex-Specific Expression of Chemoreceptor Genes in a Termite.</title>
        <authorList>
            <person name="Mitaka Y."/>
            <person name="Kobayashi K."/>
            <person name="Mikheyev A."/>
            <person name="Tin M.M.Y."/>
            <person name="Watanabe Y."/>
            <person name="Matsuura K."/>
        </authorList>
    </citation>
    <scope>NUCLEOTIDE SEQUENCE</scope>
</reference>
<dbReference type="Gene3D" id="1.10.720.30">
    <property type="entry name" value="SAP domain"/>
    <property type="match status" value="1"/>
</dbReference>
<dbReference type="InterPro" id="IPR003034">
    <property type="entry name" value="SAP_dom"/>
</dbReference>
<dbReference type="InterPro" id="IPR027388">
    <property type="entry name" value="Ku70_bridge/pillars_dom_sf"/>
</dbReference>
<dbReference type="Pfam" id="PF02037">
    <property type="entry name" value="SAP"/>
    <property type="match status" value="1"/>
</dbReference>
<keyword evidence="7" id="KW-0378">Hydrolase</keyword>
<keyword evidence="8 18" id="KW-0347">Helicase</keyword>
<dbReference type="Gene3D" id="3.40.50.410">
    <property type="entry name" value="von Willebrand factor, type A domain"/>
    <property type="match status" value="1"/>
</dbReference>
<dbReference type="GO" id="GO:0005524">
    <property type="term" value="F:ATP binding"/>
    <property type="evidence" value="ECO:0007669"/>
    <property type="project" value="UniProtKB-KW"/>
</dbReference>
<evidence type="ECO:0000256" key="6">
    <source>
        <dbReference type="ARBA" id="ARBA00022763"/>
    </source>
</evidence>
<keyword evidence="10" id="KW-0238">DNA-binding</keyword>
<dbReference type="FunFam" id="2.40.290.10:FF:000001">
    <property type="entry name" value="X-ray repair cross complementing 6"/>
    <property type="match status" value="1"/>
</dbReference>
<dbReference type="EC" id="3.6.4.12" evidence="3"/>
<dbReference type="InterPro" id="IPR006164">
    <property type="entry name" value="DNA_bd_Ku70/Ku80"/>
</dbReference>
<dbReference type="EMBL" id="FX985843">
    <property type="protein sequence ID" value="BBA93730.1"/>
    <property type="molecule type" value="mRNA"/>
</dbReference>
<organism evidence="18">
    <name type="scientific">Reticulitermes speratus</name>
    <dbReference type="NCBI Taxonomy" id="60591"/>
    <lineage>
        <taxon>Eukaryota</taxon>
        <taxon>Metazoa</taxon>
        <taxon>Ecdysozoa</taxon>
        <taxon>Arthropoda</taxon>
        <taxon>Hexapoda</taxon>
        <taxon>Insecta</taxon>
        <taxon>Pterygota</taxon>
        <taxon>Neoptera</taxon>
        <taxon>Polyneoptera</taxon>
        <taxon>Dictyoptera</taxon>
        <taxon>Blattodea</taxon>
        <taxon>Blattoidea</taxon>
        <taxon>Termitoidae</taxon>
        <taxon>Rhinotermitidae</taxon>
        <taxon>Reticulitermes</taxon>
        <taxon>Frontotermes</taxon>
    </lineage>
</organism>
<dbReference type="InterPro" id="IPR016194">
    <property type="entry name" value="SPOC-like_C_dom_sf"/>
</dbReference>
<dbReference type="SUPFAM" id="SSF53300">
    <property type="entry name" value="vWA-like"/>
    <property type="match status" value="1"/>
</dbReference>
<dbReference type="Gene3D" id="2.40.290.10">
    <property type="match status" value="1"/>
</dbReference>
<keyword evidence="12" id="KW-0234">DNA repair</keyword>
<feature type="domain" description="Ku" evidence="17">
    <location>
        <begin position="298"/>
        <end position="446"/>
    </location>
</feature>
<dbReference type="GO" id="GO:0000723">
    <property type="term" value="P:telomere maintenance"/>
    <property type="evidence" value="ECO:0007669"/>
    <property type="project" value="InterPro"/>
</dbReference>
<evidence type="ECO:0000256" key="11">
    <source>
        <dbReference type="ARBA" id="ARBA00023172"/>
    </source>
</evidence>
<evidence type="ECO:0000256" key="16">
    <source>
        <dbReference type="SAM" id="MobiDB-lite"/>
    </source>
</evidence>
<dbReference type="AlphaFoldDB" id="A0A2Z5TRK7"/>
<reference evidence="18" key="2">
    <citation type="submission" date="2017-10" db="EMBL/GenBank/DDBJ databases">
        <title>High Expression of DNA Repair Genes in Long-Lived Termite King.</title>
        <authorList>
            <person name="Tasaki E."/>
            <person name="Mitaka Y."/>
            <person name="Nozaki T."/>
            <person name="Kobayashi K."/>
            <person name="Matsuura K."/>
            <person name="Iuchi Y."/>
        </authorList>
    </citation>
    <scope>NUCLEOTIDE SEQUENCE</scope>
</reference>
<dbReference type="InterPro" id="IPR036361">
    <property type="entry name" value="SAP_dom_sf"/>
</dbReference>